<sequence length="265" mass="32105">MTYERQRSGYYNNSSGNTYSEGRRQDNNKYSRPRYEISDFRGGSRGQDFRMGTNNRVSEKESFSLELRDIPDEMHDVTILARIGSPFGKLMKVHLNLNRTAWLKYEAYEEVKLAYKILPDKLEKFGISTHWPYKLQASERYENRSRERERERERGKERGKERERERGERERERNSRNTRDKRSDRKERSHRKKSREKEREREREKEQGKEKEKDREKSHHRSSSSSRKRNERKWSDQSGSDSEDYSQKKKNSKPLKNTNSGEEEY</sequence>
<evidence type="ECO:0000256" key="1">
    <source>
        <dbReference type="SAM" id="MobiDB-lite"/>
    </source>
</evidence>
<feature type="compositionally biased region" description="Basic and acidic residues" evidence="1">
    <location>
        <begin position="195"/>
        <end position="217"/>
    </location>
</feature>
<feature type="compositionally biased region" description="Basic residues" evidence="1">
    <location>
        <begin position="218"/>
        <end position="231"/>
    </location>
</feature>
<feature type="compositionally biased region" description="Polar residues" evidence="1">
    <location>
        <begin position="9"/>
        <end position="20"/>
    </location>
</feature>
<feature type="compositionally biased region" description="Basic and acidic residues" evidence="1">
    <location>
        <begin position="21"/>
        <end position="32"/>
    </location>
</feature>
<dbReference type="Proteomes" id="UP001146793">
    <property type="component" value="Unassembled WGS sequence"/>
</dbReference>
<dbReference type="AlphaFoldDB" id="A0AAV7ZWR9"/>
<comment type="caution">
    <text evidence="2">The sequence shown here is derived from an EMBL/GenBank/DDBJ whole genome shotgun (WGS) entry which is preliminary data.</text>
</comment>
<accession>A0AAV7ZWR9</accession>
<feature type="region of interest" description="Disordered" evidence="1">
    <location>
        <begin position="139"/>
        <end position="265"/>
    </location>
</feature>
<evidence type="ECO:0000313" key="3">
    <source>
        <dbReference type="Proteomes" id="UP001146793"/>
    </source>
</evidence>
<dbReference type="EMBL" id="JANTQA010000023">
    <property type="protein sequence ID" value="KAJ3445566.1"/>
    <property type="molecule type" value="Genomic_DNA"/>
</dbReference>
<protein>
    <submittedName>
        <fullName evidence="2">Pre-mRNA 3'-end-processing factor fip1</fullName>
    </submittedName>
</protein>
<feature type="compositionally biased region" description="Basic and acidic residues" evidence="1">
    <location>
        <begin position="139"/>
        <end position="187"/>
    </location>
</feature>
<feature type="region of interest" description="Disordered" evidence="1">
    <location>
        <begin position="1"/>
        <end position="32"/>
    </location>
</feature>
<name>A0AAV7ZWR9_9EUKA</name>
<gene>
    <name evidence="2" type="ORF">M0812_11445</name>
</gene>
<feature type="compositionally biased region" description="Polar residues" evidence="1">
    <location>
        <begin position="254"/>
        <end position="265"/>
    </location>
</feature>
<organism evidence="2 3">
    <name type="scientific">Anaeramoeba flamelloides</name>
    <dbReference type="NCBI Taxonomy" id="1746091"/>
    <lineage>
        <taxon>Eukaryota</taxon>
        <taxon>Metamonada</taxon>
        <taxon>Anaeramoebidae</taxon>
        <taxon>Anaeramoeba</taxon>
    </lineage>
</organism>
<evidence type="ECO:0000313" key="2">
    <source>
        <dbReference type="EMBL" id="KAJ3445566.1"/>
    </source>
</evidence>
<proteinExistence type="predicted"/>
<reference evidence="2" key="1">
    <citation type="submission" date="2022-08" db="EMBL/GenBank/DDBJ databases">
        <title>Novel sulphate-reducing endosymbionts in the free-living metamonad Anaeramoeba.</title>
        <authorList>
            <person name="Jerlstrom-Hultqvist J."/>
            <person name="Cepicka I."/>
            <person name="Gallot-Lavallee L."/>
            <person name="Salas-Leiva D."/>
            <person name="Curtis B.A."/>
            <person name="Zahonova K."/>
            <person name="Pipaliya S."/>
            <person name="Dacks J."/>
            <person name="Roger A.J."/>
        </authorList>
    </citation>
    <scope>NUCLEOTIDE SEQUENCE</scope>
    <source>
        <strain evidence="2">Busselton2</strain>
    </source>
</reference>